<dbReference type="GO" id="GO:0044545">
    <property type="term" value="C:NSL complex"/>
    <property type="evidence" value="ECO:0007669"/>
    <property type="project" value="TreeGrafter"/>
</dbReference>
<accession>A0A811L8F7</accession>
<feature type="region of interest" description="Disordered" evidence="1">
    <location>
        <begin position="205"/>
        <end position="224"/>
    </location>
</feature>
<gene>
    <name evidence="3" type="ORF">BOKJ2_LOCUS10348</name>
</gene>
<dbReference type="Proteomes" id="UP000783686">
    <property type="component" value="Unassembled WGS sequence"/>
</dbReference>
<organism evidence="3 4">
    <name type="scientific">Bursaphelenchus okinawaensis</name>
    <dbReference type="NCBI Taxonomy" id="465554"/>
    <lineage>
        <taxon>Eukaryota</taxon>
        <taxon>Metazoa</taxon>
        <taxon>Ecdysozoa</taxon>
        <taxon>Nematoda</taxon>
        <taxon>Chromadorea</taxon>
        <taxon>Rhabditida</taxon>
        <taxon>Tylenchina</taxon>
        <taxon>Tylenchomorpha</taxon>
        <taxon>Aphelenchoidea</taxon>
        <taxon>Aphelenchoididae</taxon>
        <taxon>Bursaphelenchus</taxon>
    </lineage>
</organism>
<dbReference type="InterPro" id="IPR026555">
    <property type="entry name" value="NSL3/Tex30"/>
</dbReference>
<feature type="compositionally biased region" description="Basic and acidic residues" evidence="1">
    <location>
        <begin position="157"/>
        <end position="189"/>
    </location>
</feature>
<feature type="compositionally biased region" description="Polar residues" evidence="1">
    <location>
        <begin position="19"/>
        <end position="32"/>
    </location>
</feature>
<sequence>MSQRPKREVKQRSRYSPGPNDNQPFKGSNASRILTPDLPREKSPTPKETPKAKEPVKVKEEPVEQVRTPIPKAVKAKTRGDTRAEAAKVKEEPDSPEVKPEVSEVGRRKKSNGNNSAGRGRRSDKLSTPEVRSTTISEITPQLSQSSKAKASAIKAKTPEAKTKSSESRSKSSESKSKPSKSTSDEQRPRLSSFLKWGRKCVDAFKERPENSTPSTSLSPAPAVADFSFQDSTMSSSVLDDSQDSLSSQDFIKVENVDEASTSLLDERASQNVAEGDGTSKEPSEALVKTEAEASESAERIAATVKTEPEASTSTAVGHETPVDQEKKPVAKKRAPRIVDLSSSEPMMTSRKRRIKPVAKFSPSRDDRNRSLTYDTPPVKVPKVTPLKINTNVSDVQTPSGPPPTALYPYTPNFYMPDHDALQLALESQKRQYELAQIQSQEEAVKRDLNTSLLEGRKRRNKALSISQFAPELLKNTSESLKSPTPGARRGRVAKNSVCEANAQIPTTSSAYHHNLELEPEESLNLEETPPKPKPVKRYQMYGTQRVHGYAHRPFFEEMKLRKQLNPMALGLNFERKCLRPADYFYREVLVRHEEHHITNNNEDVDVLGGDFEEMVNIEDEENEVLVKNPAMECVADVRKEIPLEVAEDEEMDPIGIIEAEVLNMKDKYKKQHLKTMLSFISTQRLIDLNTLQVKGGCSLFYTQTLKNASRMRENLLLYTMARMEALREAHEYLVKQLPDEFLGSYLNLLRFLKCTGTQLPLFLTEKASSPEMEKANVHITDYLDHKMADPGVRFGKVFDIKPIPGVSLVLVYPQITVGDQIVHKHAHENMFRNLLPAAVRCVEKVELKFQSQVDAKVLTHMCLDQIRQRVRDMTRRRPDDHVFLAGWGTSCLLNFQAIRKTPGVTGLLNFSIPLKNHLGTRGSVDDNICITYCPSLFVIGESASNCDLVDIQQLQQNMICDSGVIVVGNADKNLFVSPVALSVERVSQHCVDRLILEHTIDFIKQVVVEGGLSAKDKRPFLRPVKLPSHFEVDVNTLKGRASGVIGNNKGKPLKASKDGSDPTPTGPKVKSGAPRGRPPKNLQQQKPMHKPTMTPIVGVARNTFTQALKRSTESAHLMDNRIQAPLPRVLPPGIHGQTQRILLPSVRRDDRQQPGIQGAATVAGSLVGHSTLGQAVYGQGGQYVKSTQHGSQFGQGQHGQYGQGGQHGHQFGQTQHGSQYGQRQHAQYGDTTHTFGQSGQQVQGTQRSHAQPQAQSHQPRPIQTDPAEAARLQALRDEAAAAAASLENLFGQDEQEF</sequence>
<feature type="compositionally biased region" description="Polar residues" evidence="1">
    <location>
        <begin position="130"/>
        <end position="143"/>
    </location>
</feature>
<feature type="region of interest" description="Disordered" evidence="1">
    <location>
        <begin position="1042"/>
        <end position="1093"/>
    </location>
</feature>
<feature type="region of interest" description="Disordered" evidence="1">
    <location>
        <begin position="262"/>
        <end position="379"/>
    </location>
</feature>
<dbReference type="Proteomes" id="UP000614601">
    <property type="component" value="Unassembled WGS sequence"/>
</dbReference>
<evidence type="ECO:0000256" key="1">
    <source>
        <dbReference type="SAM" id="MobiDB-lite"/>
    </source>
</evidence>
<feature type="compositionally biased region" description="Low complexity" evidence="1">
    <location>
        <begin position="212"/>
        <end position="223"/>
    </location>
</feature>
<evidence type="ECO:0000313" key="4">
    <source>
        <dbReference type="Proteomes" id="UP000614601"/>
    </source>
</evidence>
<proteinExistence type="predicted"/>
<dbReference type="OrthoDB" id="6415022at2759"/>
<feature type="compositionally biased region" description="Basic and acidic residues" evidence="1">
    <location>
        <begin position="278"/>
        <end position="292"/>
    </location>
</feature>
<feature type="compositionally biased region" description="Basic and acidic residues" evidence="1">
    <location>
        <begin position="38"/>
        <end position="64"/>
    </location>
</feature>
<feature type="compositionally biased region" description="Low complexity" evidence="1">
    <location>
        <begin position="1209"/>
        <end position="1220"/>
    </location>
</feature>
<keyword evidence="4" id="KW-1185">Reference proteome</keyword>
<feature type="compositionally biased region" description="Basic and acidic residues" evidence="1">
    <location>
        <begin position="1"/>
        <end position="11"/>
    </location>
</feature>
<feature type="compositionally biased region" description="Low complexity" evidence="1">
    <location>
        <begin position="144"/>
        <end position="156"/>
    </location>
</feature>
<feature type="region of interest" description="Disordered" evidence="1">
    <location>
        <begin position="1188"/>
        <end position="1269"/>
    </location>
</feature>
<evidence type="ECO:0000259" key="2">
    <source>
        <dbReference type="Pfam" id="PF23154"/>
    </source>
</evidence>
<feature type="region of interest" description="Disordered" evidence="1">
    <location>
        <begin position="1"/>
        <end position="193"/>
    </location>
</feature>
<name>A0A811L8F7_9BILA</name>
<dbReference type="PANTHER" id="PTHR13136">
    <property type="entry name" value="TESTIS DEVELOPMENT PROTEIN PRTD"/>
    <property type="match status" value="1"/>
</dbReference>
<comment type="caution">
    <text evidence="3">The sequence shown here is derived from an EMBL/GenBank/DDBJ whole genome shotgun (WGS) entry which is preliminary data.</text>
</comment>
<protein>
    <recommendedName>
        <fullName evidence="2">KANSL3 helical domain-containing protein</fullName>
    </recommendedName>
</protein>
<dbReference type="EMBL" id="CAJFCW020000005">
    <property type="protein sequence ID" value="CAG9118244.1"/>
    <property type="molecule type" value="Genomic_DNA"/>
</dbReference>
<feature type="compositionally biased region" description="Polar residues" evidence="1">
    <location>
        <begin position="1221"/>
        <end position="1259"/>
    </location>
</feature>
<dbReference type="PANTHER" id="PTHR13136:SF16">
    <property type="entry name" value="KAT8 REGULATORY NSL COMPLEX SUBUNIT 3"/>
    <property type="match status" value="1"/>
</dbReference>
<dbReference type="EMBL" id="CAJFDH010000005">
    <property type="protein sequence ID" value="CAD5223578.1"/>
    <property type="molecule type" value="Genomic_DNA"/>
</dbReference>
<evidence type="ECO:0000313" key="3">
    <source>
        <dbReference type="EMBL" id="CAD5223578.1"/>
    </source>
</evidence>
<feature type="domain" description="KANSL3 helical" evidence="2">
    <location>
        <begin position="624"/>
        <end position="790"/>
    </location>
</feature>
<reference evidence="3" key="1">
    <citation type="submission" date="2020-09" db="EMBL/GenBank/DDBJ databases">
        <authorList>
            <person name="Kikuchi T."/>
        </authorList>
    </citation>
    <scope>NUCLEOTIDE SEQUENCE</scope>
    <source>
        <strain evidence="3">SH1</strain>
    </source>
</reference>
<dbReference type="GO" id="GO:0045944">
    <property type="term" value="P:positive regulation of transcription by RNA polymerase II"/>
    <property type="evidence" value="ECO:0007669"/>
    <property type="project" value="TreeGrafter"/>
</dbReference>
<feature type="compositionally biased region" description="Basic and acidic residues" evidence="1">
    <location>
        <begin position="78"/>
        <end position="106"/>
    </location>
</feature>
<feature type="compositionally biased region" description="Gly residues" evidence="1">
    <location>
        <begin position="1197"/>
        <end position="1208"/>
    </location>
</feature>
<dbReference type="InterPro" id="IPR056519">
    <property type="entry name" value="KANSL3_1st"/>
</dbReference>
<dbReference type="Pfam" id="PF23154">
    <property type="entry name" value="KANSL3_1st"/>
    <property type="match status" value="1"/>
</dbReference>